<accession>A0ABS2JV39</accession>
<dbReference type="RefSeq" id="WP_204637286.1">
    <property type="nucleotide sequence ID" value="NZ_CP183983.1"/>
</dbReference>
<comment type="caution">
    <text evidence="2">The sequence shown here is derived from an EMBL/GenBank/DDBJ whole genome shotgun (WGS) entry which is preliminary data.</text>
</comment>
<reference evidence="2 3" key="1">
    <citation type="submission" date="2020-10" db="EMBL/GenBank/DDBJ databases">
        <title>Phylogeny of dyella-like bacteria.</title>
        <authorList>
            <person name="Fu J."/>
        </authorList>
    </citation>
    <scope>NUCLEOTIDE SEQUENCE [LARGE SCALE GENOMIC DNA]</scope>
    <source>
        <strain evidence="2 3">THG-B117</strain>
    </source>
</reference>
<dbReference type="Proteomes" id="UP001430065">
    <property type="component" value="Unassembled WGS sequence"/>
</dbReference>
<proteinExistence type="predicted"/>
<evidence type="ECO:0000313" key="3">
    <source>
        <dbReference type="Proteomes" id="UP001430065"/>
    </source>
</evidence>
<keyword evidence="3" id="KW-1185">Reference proteome</keyword>
<name>A0ABS2JV39_9GAMM</name>
<gene>
    <name evidence="2" type="ORF">ISP20_16980</name>
</gene>
<keyword evidence="1" id="KW-1133">Transmembrane helix</keyword>
<keyword evidence="1" id="KW-0472">Membrane</keyword>
<organism evidence="2 3">
    <name type="scientific">Dyella kyungheensis</name>
    <dbReference type="NCBI Taxonomy" id="1242174"/>
    <lineage>
        <taxon>Bacteria</taxon>
        <taxon>Pseudomonadati</taxon>
        <taxon>Pseudomonadota</taxon>
        <taxon>Gammaproteobacteria</taxon>
        <taxon>Lysobacterales</taxon>
        <taxon>Rhodanobacteraceae</taxon>
        <taxon>Dyella</taxon>
    </lineage>
</organism>
<sequence>MSMPSAEPVMPVSAPVDLPKPPLRRLARKLILLVLAKIVFISLVWWAVAAYYERPDTRPAAIEHLLAPAPSSSSPQAGNP</sequence>
<protein>
    <submittedName>
        <fullName evidence="2">Uncharacterized protein</fullName>
    </submittedName>
</protein>
<dbReference type="EMBL" id="JADIKC010000007">
    <property type="protein sequence ID" value="MBM7122864.1"/>
    <property type="molecule type" value="Genomic_DNA"/>
</dbReference>
<keyword evidence="1" id="KW-0812">Transmembrane</keyword>
<evidence type="ECO:0000313" key="2">
    <source>
        <dbReference type="EMBL" id="MBM7122864.1"/>
    </source>
</evidence>
<feature type="transmembrane region" description="Helical" evidence="1">
    <location>
        <begin position="30"/>
        <end position="52"/>
    </location>
</feature>
<evidence type="ECO:0000256" key="1">
    <source>
        <dbReference type="SAM" id="Phobius"/>
    </source>
</evidence>